<evidence type="ECO:0000313" key="2">
    <source>
        <dbReference type="Proteomes" id="UP000324800"/>
    </source>
</evidence>
<comment type="caution">
    <text evidence="1">The sequence shown here is derived from an EMBL/GenBank/DDBJ whole genome shotgun (WGS) entry which is preliminary data.</text>
</comment>
<sequence length="207" mass="23804">MFYEGYSQALLNERCVRNRLGSEIGENSEPIRANLCIGDIRWNSQSQILQLKRTECCSDESKTLHQDYSQGNISLNSNRLHNNRVLSEEMENIRDDVVIIDESEKTSYIIWNQNLNITYSGNIESNNRWLEQDGNQQKLLTGSTSTVVSVPKASDLPSNRWLRESNQQIRKKILQLVTGQLRRRTGCVQSELEQRVLLAAPSDYNDI</sequence>
<name>A0A5J4TNV3_9EUKA</name>
<accession>A0A5J4TNV3</accession>
<organism evidence="1 2">
    <name type="scientific">Streblomastix strix</name>
    <dbReference type="NCBI Taxonomy" id="222440"/>
    <lineage>
        <taxon>Eukaryota</taxon>
        <taxon>Metamonada</taxon>
        <taxon>Preaxostyla</taxon>
        <taxon>Oxymonadida</taxon>
        <taxon>Streblomastigidae</taxon>
        <taxon>Streblomastix</taxon>
    </lineage>
</organism>
<dbReference type="EMBL" id="SNRW01028041">
    <property type="protein sequence ID" value="KAA6359659.1"/>
    <property type="molecule type" value="Genomic_DNA"/>
</dbReference>
<dbReference type="Proteomes" id="UP000324800">
    <property type="component" value="Unassembled WGS sequence"/>
</dbReference>
<dbReference type="AlphaFoldDB" id="A0A5J4TNV3"/>
<protein>
    <submittedName>
        <fullName evidence="1">Uncharacterized protein</fullName>
    </submittedName>
</protein>
<feature type="non-terminal residue" evidence="1">
    <location>
        <position position="207"/>
    </location>
</feature>
<reference evidence="1 2" key="1">
    <citation type="submission" date="2019-03" db="EMBL/GenBank/DDBJ databases">
        <title>Single cell metagenomics reveals metabolic interactions within the superorganism composed of flagellate Streblomastix strix and complex community of Bacteroidetes bacteria on its surface.</title>
        <authorList>
            <person name="Treitli S.C."/>
            <person name="Kolisko M."/>
            <person name="Husnik F."/>
            <person name="Keeling P."/>
            <person name="Hampl V."/>
        </authorList>
    </citation>
    <scope>NUCLEOTIDE SEQUENCE [LARGE SCALE GENOMIC DNA]</scope>
    <source>
        <strain evidence="1">ST1C</strain>
    </source>
</reference>
<proteinExistence type="predicted"/>
<gene>
    <name evidence="1" type="ORF">EZS28_044814</name>
</gene>
<evidence type="ECO:0000313" key="1">
    <source>
        <dbReference type="EMBL" id="KAA6359659.1"/>
    </source>
</evidence>